<evidence type="ECO:0000256" key="1">
    <source>
        <dbReference type="ARBA" id="ARBA00010632"/>
    </source>
</evidence>
<dbReference type="Pfam" id="PF01269">
    <property type="entry name" value="Fibrillarin"/>
    <property type="match status" value="1"/>
</dbReference>
<name>A0A167Q6E1_CALVF</name>
<evidence type="ECO:0000313" key="9">
    <source>
        <dbReference type="EMBL" id="KZO99458.1"/>
    </source>
</evidence>
<keyword evidence="10" id="KW-1185">Reference proteome</keyword>
<dbReference type="AlphaFoldDB" id="A0A167Q6E1"/>
<dbReference type="Proteomes" id="UP000076738">
    <property type="component" value="Unassembled WGS sequence"/>
</dbReference>
<proteinExistence type="inferred from homology"/>
<keyword evidence="3" id="KW-0698">rRNA processing</keyword>
<protein>
    <recommendedName>
        <fullName evidence="2">rRNA 2'-O-methyltransferase fibrillarin</fullName>
    </recommendedName>
    <alternativeName>
        <fullName evidence="7">Histone-glutamine methyltransferase</fullName>
    </alternativeName>
</protein>
<keyword evidence="5" id="KW-0808">Transferase</keyword>
<reference evidence="9 10" key="1">
    <citation type="journal article" date="2016" name="Mol. Biol. Evol.">
        <title>Comparative Genomics of Early-Diverging Mushroom-Forming Fungi Provides Insights into the Origins of Lignocellulose Decay Capabilities.</title>
        <authorList>
            <person name="Nagy L.G."/>
            <person name="Riley R."/>
            <person name="Tritt A."/>
            <person name="Adam C."/>
            <person name="Daum C."/>
            <person name="Floudas D."/>
            <person name="Sun H."/>
            <person name="Yadav J.S."/>
            <person name="Pangilinan J."/>
            <person name="Larsson K.H."/>
            <person name="Matsuura K."/>
            <person name="Barry K."/>
            <person name="Labutti K."/>
            <person name="Kuo R."/>
            <person name="Ohm R.A."/>
            <person name="Bhattacharya S.S."/>
            <person name="Shirouzu T."/>
            <person name="Yoshinaga Y."/>
            <person name="Martin F.M."/>
            <person name="Grigoriev I.V."/>
            <person name="Hibbett D.S."/>
        </authorList>
    </citation>
    <scope>NUCLEOTIDE SEQUENCE [LARGE SCALE GENOMIC DNA]</scope>
    <source>
        <strain evidence="9 10">TUFC12733</strain>
    </source>
</reference>
<dbReference type="GO" id="GO:0003723">
    <property type="term" value="F:RNA binding"/>
    <property type="evidence" value="ECO:0007669"/>
    <property type="project" value="UniProtKB-KW"/>
</dbReference>
<gene>
    <name evidence="9" type="ORF">CALVIDRAFT_561318</name>
</gene>
<dbReference type="Gene3D" id="3.40.50.150">
    <property type="entry name" value="Vaccinia Virus protein VP39"/>
    <property type="match status" value="1"/>
</dbReference>
<organism evidence="9 10">
    <name type="scientific">Calocera viscosa (strain TUFC12733)</name>
    <dbReference type="NCBI Taxonomy" id="1330018"/>
    <lineage>
        <taxon>Eukaryota</taxon>
        <taxon>Fungi</taxon>
        <taxon>Dikarya</taxon>
        <taxon>Basidiomycota</taxon>
        <taxon>Agaricomycotina</taxon>
        <taxon>Dacrymycetes</taxon>
        <taxon>Dacrymycetales</taxon>
        <taxon>Dacrymycetaceae</taxon>
        <taxon>Calocera</taxon>
    </lineage>
</organism>
<dbReference type="PANTHER" id="PTHR10335:SF17">
    <property type="entry name" value="FIBRILLARIN"/>
    <property type="match status" value="1"/>
</dbReference>
<comment type="similarity">
    <text evidence="1">Belongs to the methyltransferase superfamily. Fibrillarin family.</text>
</comment>
<dbReference type="GO" id="GO:0032040">
    <property type="term" value="C:small-subunit processome"/>
    <property type="evidence" value="ECO:0007669"/>
    <property type="project" value="TreeGrafter"/>
</dbReference>
<evidence type="ECO:0000256" key="4">
    <source>
        <dbReference type="ARBA" id="ARBA00022603"/>
    </source>
</evidence>
<comment type="catalytic activity">
    <reaction evidence="8">
        <text>L-glutaminyl-[histone H2A] + S-adenosyl-L-methionine = N(5)-methyl-L-glutaminyl-[histone H2A] + S-adenosyl-L-homocysteine + H(+)</text>
        <dbReference type="Rhea" id="RHEA:50904"/>
        <dbReference type="Rhea" id="RHEA-COMP:12837"/>
        <dbReference type="Rhea" id="RHEA-COMP:12839"/>
        <dbReference type="ChEBI" id="CHEBI:15378"/>
        <dbReference type="ChEBI" id="CHEBI:30011"/>
        <dbReference type="ChEBI" id="CHEBI:57856"/>
        <dbReference type="ChEBI" id="CHEBI:59789"/>
        <dbReference type="ChEBI" id="CHEBI:61891"/>
    </reaction>
</comment>
<keyword evidence="4" id="KW-0489">Methyltransferase</keyword>
<accession>A0A167Q6E1</accession>
<dbReference type="PANTHER" id="PTHR10335">
    <property type="entry name" value="RRNA 2-O-METHYLTRANSFERASE FIBRILLARIN"/>
    <property type="match status" value="1"/>
</dbReference>
<evidence type="ECO:0000256" key="3">
    <source>
        <dbReference type="ARBA" id="ARBA00022552"/>
    </source>
</evidence>
<sequence>MTSQSSRMPGNRSTTVSSCPWSMSYLPMSPSRTRRVSSPLTHIYFLRNHGHAVISIKANCVDSTQPAEVVFARDVNELQKEKFKPKE</sequence>
<evidence type="ECO:0000256" key="2">
    <source>
        <dbReference type="ARBA" id="ARBA00015190"/>
    </source>
</evidence>
<dbReference type="STRING" id="1330018.A0A167Q6E1"/>
<evidence type="ECO:0000256" key="5">
    <source>
        <dbReference type="ARBA" id="ARBA00022679"/>
    </source>
</evidence>
<dbReference type="OrthoDB" id="1859733at2759"/>
<dbReference type="EMBL" id="KV417272">
    <property type="protein sequence ID" value="KZO99458.1"/>
    <property type="molecule type" value="Genomic_DNA"/>
</dbReference>
<evidence type="ECO:0000313" key="10">
    <source>
        <dbReference type="Proteomes" id="UP000076738"/>
    </source>
</evidence>
<dbReference type="InterPro" id="IPR029063">
    <property type="entry name" value="SAM-dependent_MTases_sf"/>
</dbReference>
<evidence type="ECO:0000256" key="6">
    <source>
        <dbReference type="ARBA" id="ARBA00022884"/>
    </source>
</evidence>
<dbReference type="GO" id="GO:1990259">
    <property type="term" value="F:histone H2AQ104 methyltransferase activity"/>
    <property type="evidence" value="ECO:0007669"/>
    <property type="project" value="TreeGrafter"/>
</dbReference>
<dbReference type="GO" id="GO:0000494">
    <property type="term" value="P:box C/D sno(s)RNA 3'-end processing"/>
    <property type="evidence" value="ECO:0007669"/>
    <property type="project" value="TreeGrafter"/>
</dbReference>
<evidence type="ECO:0000256" key="8">
    <source>
        <dbReference type="ARBA" id="ARBA00047568"/>
    </source>
</evidence>
<dbReference type="GO" id="GO:0031428">
    <property type="term" value="C:box C/D methylation guide snoRNP complex"/>
    <property type="evidence" value="ECO:0007669"/>
    <property type="project" value="TreeGrafter"/>
</dbReference>
<dbReference type="InterPro" id="IPR000692">
    <property type="entry name" value="Fibrillarin"/>
</dbReference>
<evidence type="ECO:0000256" key="7">
    <source>
        <dbReference type="ARBA" id="ARBA00032245"/>
    </source>
</evidence>
<keyword evidence="6" id="KW-0694">RNA-binding</keyword>
<dbReference type="GO" id="GO:0008649">
    <property type="term" value="F:rRNA methyltransferase activity"/>
    <property type="evidence" value="ECO:0007669"/>
    <property type="project" value="TreeGrafter"/>
</dbReference>